<keyword evidence="1" id="KW-0732">Signal</keyword>
<accession>A0A1F5UYK7</accession>
<dbReference type="SUPFAM" id="SSF48695">
    <property type="entry name" value="Multiheme cytochromes"/>
    <property type="match status" value="1"/>
</dbReference>
<dbReference type="Proteomes" id="UP000179157">
    <property type="component" value="Unassembled WGS sequence"/>
</dbReference>
<evidence type="ECO:0000313" key="3">
    <source>
        <dbReference type="Proteomes" id="UP000179157"/>
    </source>
</evidence>
<gene>
    <name evidence="2" type="ORF">A2Z21_02915</name>
</gene>
<comment type="caution">
    <text evidence="2">The sequence shown here is derived from an EMBL/GenBank/DDBJ whole genome shotgun (WGS) entry which is preliminary data.</text>
</comment>
<feature type="signal peptide" evidence="1">
    <location>
        <begin position="1"/>
        <end position="29"/>
    </location>
</feature>
<name>A0A1F5UYK7_FRAXR</name>
<dbReference type="InterPro" id="IPR036280">
    <property type="entry name" value="Multihaem_cyt_sf"/>
</dbReference>
<evidence type="ECO:0000313" key="2">
    <source>
        <dbReference type="EMBL" id="OGF56243.1"/>
    </source>
</evidence>
<organism evidence="2 3">
    <name type="scientific">Fraserbacteria sp. (strain RBG_16_55_9)</name>
    <dbReference type="NCBI Taxonomy" id="1817864"/>
    <lineage>
        <taxon>Bacteria</taxon>
        <taxon>Candidatus Fraseribacteriota</taxon>
    </lineage>
</organism>
<dbReference type="EMBL" id="MFGX01000039">
    <property type="protein sequence ID" value="OGF56243.1"/>
    <property type="molecule type" value="Genomic_DNA"/>
</dbReference>
<evidence type="ECO:0000256" key="1">
    <source>
        <dbReference type="SAM" id="SignalP"/>
    </source>
</evidence>
<protein>
    <submittedName>
        <fullName evidence="2">Uncharacterized protein</fullName>
    </submittedName>
</protein>
<feature type="chain" id="PRO_5009521872" evidence="1">
    <location>
        <begin position="30"/>
        <end position="168"/>
    </location>
</feature>
<sequence length="168" mass="17699">MLKKSLPFMLMVALLLGVGAGVTVFTQQAQVPQIPGITATDERPNGCVNCHKDSFKLSTIIGGWASAGASQEIVSLVKAAWPEATVSGKHPDVAAMVASQELPTFCLNCHSADSKMPLSRDLHLVHFTGGAENGFLTNFGGFCTNCHLINLDTTKPPAGTMTTKTGKE</sequence>
<proteinExistence type="predicted"/>
<dbReference type="AlphaFoldDB" id="A0A1F5UYK7"/>
<reference evidence="2 3" key="1">
    <citation type="journal article" date="2016" name="Nat. Commun.">
        <title>Thousands of microbial genomes shed light on interconnected biogeochemical processes in an aquifer system.</title>
        <authorList>
            <person name="Anantharaman K."/>
            <person name="Brown C.T."/>
            <person name="Hug L.A."/>
            <person name="Sharon I."/>
            <person name="Castelle C.J."/>
            <person name="Probst A.J."/>
            <person name="Thomas B.C."/>
            <person name="Singh A."/>
            <person name="Wilkins M.J."/>
            <person name="Karaoz U."/>
            <person name="Brodie E.L."/>
            <person name="Williams K.H."/>
            <person name="Hubbard S.S."/>
            <person name="Banfield J.F."/>
        </authorList>
    </citation>
    <scope>NUCLEOTIDE SEQUENCE [LARGE SCALE GENOMIC DNA]</scope>
    <source>
        <strain evidence="3">RBG_16_55_9</strain>
    </source>
</reference>